<dbReference type="InterPro" id="IPR052192">
    <property type="entry name" value="Insect_Ionotropic_Sensory_Rcpt"/>
</dbReference>
<dbReference type="EMBL" id="CAXLJM020000040">
    <property type="protein sequence ID" value="CAL8109010.1"/>
    <property type="molecule type" value="Genomic_DNA"/>
</dbReference>
<feature type="transmembrane region" description="Helical" evidence="9">
    <location>
        <begin position="320"/>
        <end position="341"/>
    </location>
</feature>
<sequence length="618" mass="70819">MKISVLTKILQNFHKCTLIQVQTQGKYENWEIDNTFYELLNNSIKIFHGNSYHFNETLPSFRFLPTYCNIVLTSLLDSSGSVNFIKKFSEIISSEQSSIQRDEDFFIFLCKNIEISQRILKSEIFRKTRYRFVLHKNTTQQTVSVFTSDLFHTHFYTLKTYTLGEKLENMEGNKLFVDFTKDLQGHALKVAATNRYFPTFEIQNISKTSYQDKRGLLSIIHKEIRRKLNTTYEIFVCNGFGVVPDGHSGFPMKNGSWLGCMGDVMNHRAELAMVVTCDANRFPHVECGATVRFTYITFITRKPIKILSWKAIYKSFTTRMWTAIFITIFFATCITSVGEFLKNGDKCDNNPVKLFGSSLFNLIKPLIYQSGKDMEAVSSKCLLIFWLIYTLIISTAYTSKLTALLTFPEVERMPRTLYDLSVSDFVTGSPKSFKTGLGAQIFKDSPSKTPRLLYSKMNFDTDDFTCIHNTKGSNCACLSWEVSLDFIIGTRFGGRGGNSPFIQGQDSLNQVSVSYVAQKREPLRHRINSFIRMSFDSGLLNEIYTSDKRNVRLSILKGRKDNEIPDENYEGGEDKHAKPLTIWNIQGSILIFLIGTVVAIFVNLVEIIFKSVMRIFIL</sequence>
<dbReference type="Proteomes" id="UP001642540">
    <property type="component" value="Unassembled WGS sequence"/>
</dbReference>
<feature type="transmembrane region" description="Helical" evidence="9">
    <location>
        <begin position="589"/>
        <end position="609"/>
    </location>
</feature>
<dbReference type="InterPro" id="IPR001320">
    <property type="entry name" value="Iontro_rcpt_C"/>
</dbReference>
<comment type="subcellular location">
    <subcellularLocation>
        <location evidence="1">Cell membrane</location>
        <topology evidence="1">Multi-pass membrane protein</topology>
    </subcellularLocation>
</comment>
<evidence type="ECO:0000256" key="2">
    <source>
        <dbReference type="ARBA" id="ARBA00008685"/>
    </source>
</evidence>
<feature type="transmembrane region" description="Helical" evidence="9">
    <location>
        <begin position="381"/>
        <end position="399"/>
    </location>
</feature>
<dbReference type="Gene3D" id="1.10.287.70">
    <property type="match status" value="1"/>
</dbReference>
<keyword evidence="12" id="KW-1185">Reference proteome</keyword>
<keyword evidence="3" id="KW-1003">Cell membrane</keyword>
<reference evidence="11 12" key="1">
    <citation type="submission" date="2024-08" db="EMBL/GenBank/DDBJ databases">
        <authorList>
            <person name="Cucini C."/>
            <person name="Frati F."/>
        </authorList>
    </citation>
    <scope>NUCLEOTIDE SEQUENCE [LARGE SCALE GENOMIC DNA]</scope>
</reference>
<keyword evidence="7" id="KW-0675">Receptor</keyword>
<dbReference type="SUPFAM" id="SSF53850">
    <property type="entry name" value="Periplasmic binding protein-like II"/>
    <property type="match status" value="1"/>
</dbReference>
<accession>A0ABP1QMQ2</accession>
<keyword evidence="4 9" id="KW-0812">Transmembrane</keyword>
<gene>
    <name evidence="11" type="ORF">ODALV1_LOCUS13167</name>
</gene>
<keyword evidence="5 9" id="KW-1133">Transmembrane helix</keyword>
<protein>
    <recommendedName>
        <fullName evidence="10">Ionotropic glutamate receptor C-terminal domain-containing protein</fullName>
    </recommendedName>
</protein>
<dbReference type="PANTHER" id="PTHR42643">
    <property type="entry name" value="IONOTROPIC RECEPTOR 20A-RELATED"/>
    <property type="match status" value="1"/>
</dbReference>
<dbReference type="PANTHER" id="PTHR42643:SF38">
    <property type="entry name" value="IONOTROPIC RECEPTOR 100A"/>
    <property type="match status" value="1"/>
</dbReference>
<organism evidence="11 12">
    <name type="scientific">Orchesella dallaii</name>
    <dbReference type="NCBI Taxonomy" id="48710"/>
    <lineage>
        <taxon>Eukaryota</taxon>
        <taxon>Metazoa</taxon>
        <taxon>Ecdysozoa</taxon>
        <taxon>Arthropoda</taxon>
        <taxon>Hexapoda</taxon>
        <taxon>Collembola</taxon>
        <taxon>Entomobryomorpha</taxon>
        <taxon>Entomobryoidea</taxon>
        <taxon>Orchesellidae</taxon>
        <taxon>Orchesellinae</taxon>
        <taxon>Orchesella</taxon>
    </lineage>
</organism>
<evidence type="ECO:0000313" key="11">
    <source>
        <dbReference type="EMBL" id="CAL8109010.1"/>
    </source>
</evidence>
<evidence type="ECO:0000256" key="8">
    <source>
        <dbReference type="ARBA" id="ARBA00023180"/>
    </source>
</evidence>
<evidence type="ECO:0000256" key="9">
    <source>
        <dbReference type="SAM" id="Phobius"/>
    </source>
</evidence>
<evidence type="ECO:0000256" key="3">
    <source>
        <dbReference type="ARBA" id="ARBA00022475"/>
    </source>
</evidence>
<keyword evidence="8" id="KW-0325">Glycoprotein</keyword>
<feature type="domain" description="Ionotropic glutamate receptor C-terminal" evidence="10">
    <location>
        <begin position="318"/>
        <end position="595"/>
    </location>
</feature>
<evidence type="ECO:0000256" key="1">
    <source>
        <dbReference type="ARBA" id="ARBA00004651"/>
    </source>
</evidence>
<evidence type="ECO:0000259" key="10">
    <source>
        <dbReference type="Pfam" id="PF00060"/>
    </source>
</evidence>
<keyword evidence="6 9" id="KW-0472">Membrane</keyword>
<proteinExistence type="inferred from homology"/>
<evidence type="ECO:0000256" key="7">
    <source>
        <dbReference type="ARBA" id="ARBA00023170"/>
    </source>
</evidence>
<evidence type="ECO:0000256" key="6">
    <source>
        <dbReference type="ARBA" id="ARBA00023136"/>
    </source>
</evidence>
<dbReference type="Pfam" id="PF00060">
    <property type="entry name" value="Lig_chan"/>
    <property type="match status" value="1"/>
</dbReference>
<name>A0ABP1QMQ2_9HEXA</name>
<comment type="caution">
    <text evidence="11">The sequence shown here is derived from an EMBL/GenBank/DDBJ whole genome shotgun (WGS) entry which is preliminary data.</text>
</comment>
<evidence type="ECO:0000313" key="12">
    <source>
        <dbReference type="Proteomes" id="UP001642540"/>
    </source>
</evidence>
<comment type="similarity">
    <text evidence="2">Belongs to the glutamate-gated ion channel (TC 1.A.10.1) family.</text>
</comment>
<evidence type="ECO:0000256" key="4">
    <source>
        <dbReference type="ARBA" id="ARBA00022692"/>
    </source>
</evidence>
<evidence type="ECO:0000256" key="5">
    <source>
        <dbReference type="ARBA" id="ARBA00022989"/>
    </source>
</evidence>